<keyword evidence="4" id="KW-1278">Translocase</keyword>
<accession>A0ABU7LY65</accession>
<organism evidence="7 8">
    <name type="scientific">Hyphobacterium marinum</name>
    <dbReference type="NCBI Taxonomy" id="3116574"/>
    <lineage>
        <taxon>Bacteria</taxon>
        <taxon>Pseudomonadati</taxon>
        <taxon>Pseudomonadota</taxon>
        <taxon>Alphaproteobacteria</taxon>
        <taxon>Maricaulales</taxon>
        <taxon>Maricaulaceae</taxon>
        <taxon>Hyphobacterium</taxon>
    </lineage>
</organism>
<dbReference type="SMART" id="SM00382">
    <property type="entry name" value="AAA"/>
    <property type="match status" value="1"/>
</dbReference>
<dbReference type="PROSITE" id="PS00211">
    <property type="entry name" value="ABC_TRANSPORTER_1"/>
    <property type="match status" value="1"/>
</dbReference>
<keyword evidence="3 7" id="KW-0067">ATP-binding</keyword>
<reference evidence="7 8" key="1">
    <citation type="submission" date="2024-01" db="EMBL/GenBank/DDBJ databases">
        <title>Hyphobacterium bacterium isolated from marine sediment.</title>
        <authorList>
            <person name="Zhao S."/>
        </authorList>
    </citation>
    <scope>NUCLEOTIDE SEQUENCE [LARGE SCALE GENOMIC DNA]</scope>
    <source>
        <strain evidence="7 8">Y60-23</strain>
    </source>
</reference>
<comment type="caution">
    <text evidence="7">The sequence shown here is derived from an EMBL/GenBank/DDBJ whole genome shotgun (WGS) entry which is preliminary data.</text>
</comment>
<feature type="domain" description="ABC transporter" evidence="6">
    <location>
        <begin position="4"/>
        <end position="239"/>
    </location>
</feature>
<evidence type="ECO:0000256" key="2">
    <source>
        <dbReference type="ARBA" id="ARBA00022741"/>
    </source>
</evidence>
<evidence type="ECO:0000256" key="1">
    <source>
        <dbReference type="ARBA" id="ARBA00022448"/>
    </source>
</evidence>
<gene>
    <name evidence="7" type="ORF">V0U35_07400</name>
</gene>
<dbReference type="RefSeq" id="WP_330196044.1">
    <property type="nucleotide sequence ID" value="NZ_JAZDRO010000002.1"/>
</dbReference>
<dbReference type="InterPro" id="IPR003439">
    <property type="entry name" value="ABC_transporter-like_ATP-bd"/>
</dbReference>
<protein>
    <submittedName>
        <fullName evidence="7">ABC transporter ATP-binding protein</fullName>
    </submittedName>
</protein>
<dbReference type="PANTHER" id="PTHR42794">
    <property type="entry name" value="HEMIN IMPORT ATP-BINDING PROTEIN HMUV"/>
    <property type="match status" value="1"/>
</dbReference>
<name>A0ABU7LY65_9PROT</name>
<dbReference type="EMBL" id="JAZDRO010000002">
    <property type="protein sequence ID" value="MEE2566504.1"/>
    <property type="molecule type" value="Genomic_DNA"/>
</dbReference>
<dbReference type="CDD" id="cd03214">
    <property type="entry name" value="ABC_Iron-Siderophores_B12_Hemin"/>
    <property type="match status" value="1"/>
</dbReference>
<evidence type="ECO:0000256" key="4">
    <source>
        <dbReference type="ARBA" id="ARBA00022967"/>
    </source>
</evidence>
<evidence type="ECO:0000256" key="3">
    <source>
        <dbReference type="ARBA" id="ARBA00022840"/>
    </source>
</evidence>
<dbReference type="Proteomes" id="UP001310692">
    <property type="component" value="Unassembled WGS sequence"/>
</dbReference>
<dbReference type="Pfam" id="PF00005">
    <property type="entry name" value="ABC_tran"/>
    <property type="match status" value="1"/>
</dbReference>
<proteinExistence type="predicted"/>
<dbReference type="InterPro" id="IPR003593">
    <property type="entry name" value="AAA+_ATPase"/>
</dbReference>
<keyword evidence="1" id="KW-0813">Transport</keyword>
<keyword evidence="8" id="KW-1185">Reference proteome</keyword>
<dbReference type="PROSITE" id="PS50893">
    <property type="entry name" value="ABC_TRANSPORTER_2"/>
    <property type="match status" value="1"/>
</dbReference>
<sequence>MTGFDLTSVAAGYRDKPVLQDISLSARGGEFIALAGPNGSGKSTLIKVLAGLIVPEAGGVELDGQPLGTIPVRDRARRIAYMPPEGRAVWPLVVRRAVTLGRMPHLKPLTRLSTRDAEAVEHALERTGAADLADRRLDALSSGERARVMLARVLATETDILLLDEPTAALDPRHQIAVMDVLRAEAERGALVIVAAHALDLAARWCSRVVLMNSGRIAADGPPAEVLDEANLRTVFGASPPGGVLPNAWQAD</sequence>
<evidence type="ECO:0000313" key="7">
    <source>
        <dbReference type="EMBL" id="MEE2566504.1"/>
    </source>
</evidence>
<evidence type="ECO:0000259" key="6">
    <source>
        <dbReference type="PROSITE" id="PS50893"/>
    </source>
</evidence>
<evidence type="ECO:0000256" key="5">
    <source>
        <dbReference type="ARBA" id="ARBA00037066"/>
    </source>
</evidence>
<dbReference type="Gene3D" id="3.40.50.300">
    <property type="entry name" value="P-loop containing nucleotide triphosphate hydrolases"/>
    <property type="match status" value="1"/>
</dbReference>
<dbReference type="GO" id="GO:0005524">
    <property type="term" value="F:ATP binding"/>
    <property type="evidence" value="ECO:0007669"/>
    <property type="project" value="UniProtKB-KW"/>
</dbReference>
<dbReference type="PANTHER" id="PTHR42794:SF1">
    <property type="entry name" value="HEMIN IMPORT ATP-BINDING PROTEIN HMUV"/>
    <property type="match status" value="1"/>
</dbReference>
<dbReference type="InterPro" id="IPR017871">
    <property type="entry name" value="ABC_transporter-like_CS"/>
</dbReference>
<comment type="function">
    <text evidence="5">Part of the ABC transporter complex HmuTUV involved in hemin import. Responsible for energy coupling to the transport system.</text>
</comment>
<keyword evidence="2" id="KW-0547">Nucleotide-binding</keyword>
<evidence type="ECO:0000313" key="8">
    <source>
        <dbReference type="Proteomes" id="UP001310692"/>
    </source>
</evidence>
<dbReference type="InterPro" id="IPR027417">
    <property type="entry name" value="P-loop_NTPase"/>
</dbReference>
<dbReference type="SUPFAM" id="SSF52540">
    <property type="entry name" value="P-loop containing nucleoside triphosphate hydrolases"/>
    <property type="match status" value="1"/>
</dbReference>